<keyword evidence="5 7" id="KW-0408">Iron</keyword>
<dbReference type="InterPro" id="IPR036396">
    <property type="entry name" value="Cyt_P450_sf"/>
</dbReference>
<dbReference type="InParanoid" id="A0A165GN30"/>
<dbReference type="RefSeq" id="XP_040768315.1">
    <property type="nucleotide sequence ID" value="XM_040908104.1"/>
</dbReference>
<dbReference type="PANTHER" id="PTHR46206">
    <property type="entry name" value="CYTOCHROME P450"/>
    <property type="match status" value="1"/>
</dbReference>
<keyword evidence="4 8" id="KW-0560">Oxidoreductase</keyword>
<dbReference type="PRINTS" id="PR00465">
    <property type="entry name" value="EP450IV"/>
</dbReference>
<gene>
    <name evidence="9" type="ORF">LAESUDRAFT_721965</name>
</gene>
<dbReference type="GO" id="GO:0005506">
    <property type="term" value="F:iron ion binding"/>
    <property type="evidence" value="ECO:0007669"/>
    <property type="project" value="InterPro"/>
</dbReference>
<dbReference type="Proteomes" id="UP000076871">
    <property type="component" value="Unassembled WGS sequence"/>
</dbReference>
<evidence type="ECO:0000256" key="2">
    <source>
        <dbReference type="ARBA" id="ARBA00010617"/>
    </source>
</evidence>
<dbReference type="PROSITE" id="PS00086">
    <property type="entry name" value="CYTOCHROME_P450"/>
    <property type="match status" value="1"/>
</dbReference>
<evidence type="ECO:0000256" key="8">
    <source>
        <dbReference type="RuleBase" id="RU000461"/>
    </source>
</evidence>
<organism evidence="9 10">
    <name type="scientific">Laetiporus sulphureus 93-53</name>
    <dbReference type="NCBI Taxonomy" id="1314785"/>
    <lineage>
        <taxon>Eukaryota</taxon>
        <taxon>Fungi</taxon>
        <taxon>Dikarya</taxon>
        <taxon>Basidiomycota</taxon>
        <taxon>Agaricomycotina</taxon>
        <taxon>Agaricomycetes</taxon>
        <taxon>Polyporales</taxon>
        <taxon>Laetiporus</taxon>
    </lineage>
</organism>
<dbReference type="SUPFAM" id="SSF48264">
    <property type="entry name" value="Cytochrome P450"/>
    <property type="match status" value="1"/>
</dbReference>
<dbReference type="GeneID" id="63825133"/>
<evidence type="ECO:0000313" key="9">
    <source>
        <dbReference type="EMBL" id="KZT10575.1"/>
    </source>
</evidence>
<dbReference type="InterPro" id="IPR001128">
    <property type="entry name" value="Cyt_P450"/>
</dbReference>
<keyword evidence="6 8" id="KW-0503">Monooxygenase</keyword>
<protein>
    <submittedName>
        <fullName evidence="9">Cytochrome P450</fullName>
    </submittedName>
</protein>
<dbReference type="InterPro" id="IPR002403">
    <property type="entry name" value="Cyt_P450_E_grp-IV"/>
</dbReference>
<reference evidence="9 10" key="1">
    <citation type="journal article" date="2016" name="Mol. Biol. Evol.">
        <title>Comparative Genomics of Early-Diverging Mushroom-Forming Fungi Provides Insights into the Origins of Lignocellulose Decay Capabilities.</title>
        <authorList>
            <person name="Nagy L.G."/>
            <person name="Riley R."/>
            <person name="Tritt A."/>
            <person name="Adam C."/>
            <person name="Daum C."/>
            <person name="Floudas D."/>
            <person name="Sun H."/>
            <person name="Yadav J.S."/>
            <person name="Pangilinan J."/>
            <person name="Larsson K.H."/>
            <person name="Matsuura K."/>
            <person name="Barry K."/>
            <person name="Labutti K."/>
            <person name="Kuo R."/>
            <person name="Ohm R.A."/>
            <person name="Bhattacharya S.S."/>
            <person name="Shirouzu T."/>
            <person name="Yoshinaga Y."/>
            <person name="Martin F.M."/>
            <person name="Grigoriev I.V."/>
            <person name="Hibbett D.S."/>
        </authorList>
    </citation>
    <scope>NUCLEOTIDE SEQUENCE [LARGE SCALE GENOMIC DNA]</scope>
    <source>
        <strain evidence="9 10">93-53</strain>
    </source>
</reference>
<sequence>YKVFKVATVDHWLVVVSGSDMNEELCKVPNSHMNFEEASREFLQTKYTIAPDADKYPIHMAAIHGPLTRNLGAVFADVVDEVQAAFKEVLPVQSDEWVAVPVIRSMQKIVAHVTNRVFVGVPFCRNEEYLNTVVNFAVDVSKGRMILSYVPQLFKGIVGSMLPWSKRATSQVGVFIKPIIEERLRNFLEHGDGWADKPLMDEAKKTGGSPDVVVSAMLFSNFAAIDSSSNSITHAIYHLAANPECMQPMREEIEAVVKEQGWSKVAVGKMWKLDSFMRESQRINSIVSILQDYTLSDGTYLPAGTLVAGAALATHYDEKHYKRADVFEPFRFSDMCAEESERMKHQFVSTSPEYIPFGHGKHACPGRFFAANELKLIGTMTRPANWTLWHSVLPARDARVLFRKRQAVVTA</sequence>
<evidence type="ECO:0000256" key="1">
    <source>
        <dbReference type="ARBA" id="ARBA00001971"/>
    </source>
</evidence>
<dbReference type="Gene3D" id="1.10.630.10">
    <property type="entry name" value="Cytochrome P450"/>
    <property type="match status" value="1"/>
</dbReference>
<evidence type="ECO:0000256" key="7">
    <source>
        <dbReference type="PIRSR" id="PIRSR602403-1"/>
    </source>
</evidence>
<keyword evidence="3 7" id="KW-0479">Metal-binding</keyword>
<accession>A0A165GN30</accession>
<dbReference type="GO" id="GO:0020037">
    <property type="term" value="F:heme binding"/>
    <property type="evidence" value="ECO:0007669"/>
    <property type="project" value="InterPro"/>
</dbReference>
<keyword evidence="7 8" id="KW-0349">Heme</keyword>
<keyword evidence="10" id="KW-1185">Reference proteome</keyword>
<comment type="cofactor">
    <cofactor evidence="1 7">
        <name>heme</name>
        <dbReference type="ChEBI" id="CHEBI:30413"/>
    </cofactor>
</comment>
<evidence type="ECO:0000256" key="4">
    <source>
        <dbReference type="ARBA" id="ARBA00023002"/>
    </source>
</evidence>
<proteinExistence type="inferred from homology"/>
<dbReference type="PRINTS" id="PR00385">
    <property type="entry name" value="P450"/>
</dbReference>
<dbReference type="CDD" id="cd11041">
    <property type="entry name" value="CYP503A1-like"/>
    <property type="match status" value="1"/>
</dbReference>
<dbReference type="EMBL" id="KV427609">
    <property type="protein sequence ID" value="KZT10575.1"/>
    <property type="molecule type" value="Genomic_DNA"/>
</dbReference>
<dbReference type="PANTHER" id="PTHR46206:SF1">
    <property type="entry name" value="P450, PUTATIVE (EUROFUNG)-RELATED"/>
    <property type="match status" value="1"/>
</dbReference>
<dbReference type="GO" id="GO:0004497">
    <property type="term" value="F:monooxygenase activity"/>
    <property type="evidence" value="ECO:0007669"/>
    <property type="project" value="UniProtKB-KW"/>
</dbReference>
<feature type="non-terminal residue" evidence="9">
    <location>
        <position position="1"/>
    </location>
</feature>
<dbReference type="AlphaFoldDB" id="A0A165GN30"/>
<evidence type="ECO:0000313" key="10">
    <source>
        <dbReference type="Proteomes" id="UP000076871"/>
    </source>
</evidence>
<evidence type="ECO:0000256" key="6">
    <source>
        <dbReference type="ARBA" id="ARBA00023033"/>
    </source>
</evidence>
<dbReference type="Pfam" id="PF00067">
    <property type="entry name" value="p450"/>
    <property type="match status" value="1"/>
</dbReference>
<feature type="binding site" description="axial binding residue" evidence="7">
    <location>
        <position position="364"/>
    </location>
    <ligand>
        <name>heme</name>
        <dbReference type="ChEBI" id="CHEBI:30413"/>
    </ligand>
    <ligandPart>
        <name>Fe</name>
        <dbReference type="ChEBI" id="CHEBI:18248"/>
    </ligandPart>
</feature>
<evidence type="ECO:0000256" key="5">
    <source>
        <dbReference type="ARBA" id="ARBA00023004"/>
    </source>
</evidence>
<dbReference type="STRING" id="1314785.A0A165GN30"/>
<comment type="similarity">
    <text evidence="2 8">Belongs to the cytochrome P450 family.</text>
</comment>
<dbReference type="OrthoDB" id="1844152at2759"/>
<name>A0A165GN30_9APHY</name>
<dbReference type="GO" id="GO:0016705">
    <property type="term" value="F:oxidoreductase activity, acting on paired donors, with incorporation or reduction of molecular oxygen"/>
    <property type="evidence" value="ECO:0007669"/>
    <property type="project" value="InterPro"/>
</dbReference>
<dbReference type="InterPro" id="IPR017972">
    <property type="entry name" value="Cyt_P450_CS"/>
</dbReference>
<evidence type="ECO:0000256" key="3">
    <source>
        <dbReference type="ARBA" id="ARBA00022723"/>
    </source>
</evidence>